<sequence>MRYLCCMPSYTADYVFPISSAPIRNGIIVTDESGHIRDVIDPAKGSGGKASLGPENTAPASAPKKIEGVLVPGFVNAHCHLELSHLQGKSQTGKTLLPFLVDVVTLRETDPEVIEAAIREQDRLMWEGGIQAVGDICNKPDTAATKRKSPIRYYSFVEMFDFLQEERAQASFELYLPAYEQQPEPKSAVPHAPYTVSEALYQKINALNTDNETVSIHNQETAAEDELFQTGAGEFRSFFEGFGTSLDGFNAPGTPSLYHAIQHMDPGKRTLFVHNTLTSPEAILAAEAWGDRGVYWVTCPNANLYIENRLPRYDRFLDAGVKVCVGTDSLTSNWQLSIVEELKTIARFQSYVPFASLLRWATLNGAEALQFDDELGSLEVGKRPGLVALTGLSGADPDSFTFTPHSEARRVV</sequence>
<dbReference type="InterPro" id="IPR032466">
    <property type="entry name" value="Metal_Hydrolase"/>
</dbReference>
<dbReference type="InterPro" id="IPR050287">
    <property type="entry name" value="MTA/SAH_deaminase"/>
</dbReference>
<dbReference type="PANTHER" id="PTHR43794">
    <property type="entry name" value="AMINOHYDROLASE SSNA-RELATED"/>
    <property type="match status" value="1"/>
</dbReference>
<name>A0A2S6I4S5_9BACT</name>
<evidence type="ECO:0000313" key="3">
    <source>
        <dbReference type="EMBL" id="PPK86101.1"/>
    </source>
</evidence>
<feature type="domain" description="Amidohydrolase-related" evidence="2">
    <location>
        <begin position="69"/>
        <end position="391"/>
    </location>
</feature>
<dbReference type="InterPro" id="IPR006680">
    <property type="entry name" value="Amidohydro-rel"/>
</dbReference>
<reference evidence="3 4" key="1">
    <citation type="submission" date="2018-02" db="EMBL/GenBank/DDBJ databases">
        <title>Genomic Encyclopedia of Archaeal and Bacterial Type Strains, Phase II (KMG-II): from individual species to whole genera.</title>
        <authorList>
            <person name="Goeker M."/>
        </authorList>
    </citation>
    <scope>NUCLEOTIDE SEQUENCE [LARGE SCALE GENOMIC DNA]</scope>
    <source>
        <strain evidence="3 4">DSM 29526</strain>
    </source>
</reference>
<evidence type="ECO:0000313" key="4">
    <source>
        <dbReference type="Proteomes" id="UP000237662"/>
    </source>
</evidence>
<dbReference type="AlphaFoldDB" id="A0A2S6I4S5"/>
<protein>
    <submittedName>
        <fullName evidence="3">Cytosine/adenosine deaminase-related metal-dependent hydrolase</fullName>
    </submittedName>
</protein>
<evidence type="ECO:0000256" key="1">
    <source>
        <dbReference type="ARBA" id="ARBA00022801"/>
    </source>
</evidence>
<gene>
    <name evidence="3" type="ORF">CLV84_3018</name>
</gene>
<dbReference type="PANTHER" id="PTHR43794:SF11">
    <property type="entry name" value="AMIDOHYDROLASE-RELATED DOMAIN-CONTAINING PROTEIN"/>
    <property type="match status" value="1"/>
</dbReference>
<accession>A0A2S6I4S5</accession>
<dbReference type="Pfam" id="PF01979">
    <property type="entry name" value="Amidohydro_1"/>
    <property type="match status" value="1"/>
</dbReference>
<keyword evidence="1 3" id="KW-0378">Hydrolase</keyword>
<keyword evidence="4" id="KW-1185">Reference proteome</keyword>
<dbReference type="GO" id="GO:0016787">
    <property type="term" value="F:hydrolase activity"/>
    <property type="evidence" value="ECO:0007669"/>
    <property type="project" value="UniProtKB-KW"/>
</dbReference>
<proteinExistence type="predicted"/>
<comment type="caution">
    <text evidence="3">The sequence shown here is derived from an EMBL/GenBank/DDBJ whole genome shotgun (WGS) entry which is preliminary data.</text>
</comment>
<dbReference type="Proteomes" id="UP000237662">
    <property type="component" value="Unassembled WGS sequence"/>
</dbReference>
<dbReference type="EMBL" id="PTJC01000006">
    <property type="protein sequence ID" value="PPK86101.1"/>
    <property type="molecule type" value="Genomic_DNA"/>
</dbReference>
<dbReference type="Gene3D" id="3.20.20.140">
    <property type="entry name" value="Metal-dependent hydrolases"/>
    <property type="match status" value="1"/>
</dbReference>
<evidence type="ECO:0000259" key="2">
    <source>
        <dbReference type="Pfam" id="PF01979"/>
    </source>
</evidence>
<dbReference type="SUPFAM" id="SSF51556">
    <property type="entry name" value="Metallo-dependent hydrolases"/>
    <property type="match status" value="1"/>
</dbReference>
<organism evidence="3 4">
    <name type="scientific">Neolewinella xylanilytica</name>
    <dbReference type="NCBI Taxonomy" id="1514080"/>
    <lineage>
        <taxon>Bacteria</taxon>
        <taxon>Pseudomonadati</taxon>
        <taxon>Bacteroidota</taxon>
        <taxon>Saprospiria</taxon>
        <taxon>Saprospirales</taxon>
        <taxon>Lewinellaceae</taxon>
        <taxon>Neolewinella</taxon>
    </lineage>
</organism>